<proteinExistence type="predicted"/>
<feature type="transmembrane region" description="Helical" evidence="1">
    <location>
        <begin position="64"/>
        <end position="85"/>
    </location>
</feature>
<keyword evidence="1" id="KW-0472">Membrane</keyword>
<keyword evidence="1" id="KW-1133">Transmembrane helix</keyword>
<name>A0A1F6DG51_9BACT</name>
<gene>
    <name evidence="2" type="ORF">A2765_06345</name>
</gene>
<protein>
    <submittedName>
        <fullName evidence="2">Uncharacterized protein</fullName>
    </submittedName>
</protein>
<sequence>MSTLRHILRSPAVRIALLTLIAFLLWTAALPVLAAVQSENSSITTGGLQNPLKFPNIQKFIEGVLQAIVMIALPIITIFVVYAGFKYISARGNISKIGEAHKNFQYVIIGTILILSAWVLATLIGGTVTQLLG</sequence>
<comment type="caution">
    <text evidence="2">The sequence shown here is derived from an EMBL/GenBank/DDBJ whole genome shotgun (WGS) entry which is preliminary data.</text>
</comment>
<feature type="transmembrane region" description="Helical" evidence="1">
    <location>
        <begin position="106"/>
        <end position="128"/>
    </location>
</feature>
<dbReference type="Pfam" id="PF18895">
    <property type="entry name" value="T4SS_pilin"/>
    <property type="match status" value="1"/>
</dbReference>
<organism evidence="2 3">
    <name type="scientific">Candidatus Kaiserbacteria bacterium RIFCSPHIGHO2_01_FULL_56_24</name>
    <dbReference type="NCBI Taxonomy" id="1798487"/>
    <lineage>
        <taxon>Bacteria</taxon>
        <taxon>Candidatus Kaiseribacteriota</taxon>
    </lineage>
</organism>
<evidence type="ECO:0000313" key="2">
    <source>
        <dbReference type="EMBL" id="OGG60346.1"/>
    </source>
</evidence>
<evidence type="ECO:0000256" key="1">
    <source>
        <dbReference type="SAM" id="Phobius"/>
    </source>
</evidence>
<dbReference type="InterPro" id="IPR043993">
    <property type="entry name" value="T4SS_pilin"/>
</dbReference>
<evidence type="ECO:0000313" key="3">
    <source>
        <dbReference type="Proteomes" id="UP000176377"/>
    </source>
</evidence>
<accession>A0A1F6DG51</accession>
<dbReference type="Proteomes" id="UP000176377">
    <property type="component" value="Unassembled WGS sequence"/>
</dbReference>
<dbReference type="EMBL" id="MFLA01000011">
    <property type="protein sequence ID" value="OGG60346.1"/>
    <property type="molecule type" value="Genomic_DNA"/>
</dbReference>
<keyword evidence="1" id="KW-0812">Transmembrane</keyword>
<dbReference type="AlphaFoldDB" id="A0A1F6DG51"/>
<reference evidence="2 3" key="1">
    <citation type="journal article" date="2016" name="Nat. Commun.">
        <title>Thousands of microbial genomes shed light on interconnected biogeochemical processes in an aquifer system.</title>
        <authorList>
            <person name="Anantharaman K."/>
            <person name="Brown C.T."/>
            <person name="Hug L.A."/>
            <person name="Sharon I."/>
            <person name="Castelle C.J."/>
            <person name="Probst A.J."/>
            <person name="Thomas B.C."/>
            <person name="Singh A."/>
            <person name="Wilkins M.J."/>
            <person name="Karaoz U."/>
            <person name="Brodie E.L."/>
            <person name="Williams K.H."/>
            <person name="Hubbard S.S."/>
            <person name="Banfield J.F."/>
        </authorList>
    </citation>
    <scope>NUCLEOTIDE SEQUENCE [LARGE SCALE GENOMIC DNA]</scope>
</reference>